<reference evidence="11" key="1">
    <citation type="submission" date="2023-03" db="EMBL/GenBank/DDBJ databases">
        <title>Selenobaculum gbiensis gen. nov. sp. nov., a new bacterium isolated from the gut microbiota of IBD patient.</title>
        <authorList>
            <person name="Yeo S."/>
            <person name="Park H."/>
            <person name="Huh C.S."/>
        </authorList>
    </citation>
    <scope>NUCLEOTIDE SEQUENCE</scope>
    <source>
        <strain evidence="11">ICN-92133</strain>
    </source>
</reference>
<protein>
    <submittedName>
        <fullName evidence="11">ABC transporter ATP-binding protein</fullName>
    </submittedName>
</protein>
<name>A0A9Y2AKH3_9FIRM</name>
<sequence length="266" mass="29834">MILEAQSLKLQYGTKTIIEEMNFSVDKSEIISIIGPNGSGKSTLLKSLGRLLVPTKGKVLLSETDIFHMEIGKFTRKVAIVPQSASAPGDMTVYDLVAYGRMPYQKLFGERTQADETAIEEAMIKTGVVHMKYRRLDALSGGERQRVWLALALAQKPEILLLDEPTTYLDIHHQLEIMHLVQNLQQMLKMTVIMVLHDLNHAARFSHRLVAVKQGKILADGKVEDVFTTETLRELYGVEPNIMRIQQGGKEQLVCFPQECCLKTGA</sequence>
<dbReference type="CDD" id="cd03214">
    <property type="entry name" value="ABC_Iron-Siderophores_B12_Hemin"/>
    <property type="match status" value="1"/>
</dbReference>
<dbReference type="GO" id="GO:0006826">
    <property type="term" value="P:iron ion transport"/>
    <property type="evidence" value="ECO:0007669"/>
    <property type="project" value="UniProtKB-KW"/>
</dbReference>
<evidence type="ECO:0000259" key="10">
    <source>
        <dbReference type="PROSITE" id="PS50893"/>
    </source>
</evidence>
<dbReference type="GO" id="GO:0016887">
    <property type="term" value="F:ATP hydrolysis activity"/>
    <property type="evidence" value="ECO:0007669"/>
    <property type="project" value="InterPro"/>
</dbReference>
<dbReference type="InterPro" id="IPR003593">
    <property type="entry name" value="AAA+_ATPase"/>
</dbReference>
<dbReference type="EMBL" id="CP120678">
    <property type="protein sequence ID" value="WIW71190.1"/>
    <property type="molecule type" value="Genomic_DNA"/>
</dbReference>
<dbReference type="InterPro" id="IPR017871">
    <property type="entry name" value="ABC_transporter-like_CS"/>
</dbReference>
<evidence type="ECO:0000256" key="8">
    <source>
        <dbReference type="ARBA" id="ARBA00023065"/>
    </source>
</evidence>
<dbReference type="Gene3D" id="3.40.50.300">
    <property type="entry name" value="P-loop containing nucleotide triphosphate hydrolases"/>
    <property type="match status" value="1"/>
</dbReference>
<keyword evidence="7" id="KW-0408">Iron</keyword>
<gene>
    <name evidence="11" type="ORF">P3F81_02340</name>
</gene>
<evidence type="ECO:0000256" key="6">
    <source>
        <dbReference type="ARBA" id="ARBA00022840"/>
    </source>
</evidence>
<evidence type="ECO:0000256" key="1">
    <source>
        <dbReference type="ARBA" id="ARBA00004202"/>
    </source>
</evidence>
<dbReference type="FunFam" id="3.40.50.300:FF:000134">
    <property type="entry name" value="Iron-enterobactin ABC transporter ATP-binding protein"/>
    <property type="match status" value="1"/>
</dbReference>
<dbReference type="PROSITE" id="PS00211">
    <property type="entry name" value="ABC_TRANSPORTER_1"/>
    <property type="match status" value="1"/>
</dbReference>
<evidence type="ECO:0000256" key="4">
    <source>
        <dbReference type="ARBA" id="ARBA00022496"/>
    </source>
</evidence>
<evidence type="ECO:0000313" key="12">
    <source>
        <dbReference type="Proteomes" id="UP001243623"/>
    </source>
</evidence>
<dbReference type="GO" id="GO:0005524">
    <property type="term" value="F:ATP binding"/>
    <property type="evidence" value="ECO:0007669"/>
    <property type="project" value="UniProtKB-KW"/>
</dbReference>
<accession>A0A9Y2AKH3</accession>
<dbReference type="InterPro" id="IPR051535">
    <property type="entry name" value="Siderophore_ABC-ATPase"/>
</dbReference>
<evidence type="ECO:0000313" key="11">
    <source>
        <dbReference type="EMBL" id="WIW71190.1"/>
    </source>
</evidence>
<dbReference type="KEGG" id="sgbi:P3F81_02340"/>
<evidence type="ECO:0000256" key="2">
    <source>
        <dbReference type="ARBA" id="ARBA00022448"/>
    </source>
</evidence>
<feature type="domain" description="ABC transporter" evidence="10">
    <location>
        <begin position="3"/>
        <end position="239"/>
    </location>
</feature>
<keyword evidence="9" id="KW-0472">Membrane</keyword>
<dbReference type="PROSITE" id="PS50893">
    <property type="entry name" value="ABC_TRANSPORTER_2"/>
    <property type="match status" value="1"/>
</dbReference>
<evidence type="ECO:0000256" key="9">
    <source>
        <dbReference type="ARBA" id="ARBA00023136"/>
    </source>
</evidence>
<keyword evidence="8" id="KW-0406">Ion transport</keyword>
<dbReference type="PANTHER" id="PTHR42771:SF10">
    <property type="entry name" value="FERRICHROME TRANSPORT ATP-BINDING PROTEIN FHUC"/>
    <property type="match status" value="1"/>
</dbReference>
<keyword evidence="2" id="KW-0813">Transport</keyword>
<dbReference type="AlphaFoldDB" id="A0A9Y2AKH3"/>
<proteinExistence type="predicted"/>
<dbReference type="InterPro" id="IPR003439">
    <property type="entry name" value="ABC_transporter-like_ATP-bd"/>
</dbReference>
<dbReference type="GO" id="GO:0005886">
    <property type="term" value="C:plasma membrane"/>
    <property type="evidence" value="ECO:0007669"/>
    <property type="project" value="UniProtKB-SubCell"/>
</dbReference>
<keyword evidence="12" id="KW-1185">Reference proteome</keyword>
<keyword evidence="5" id="KW-0547">Nucleotide-binding</keyword>
<organism evidence="11 12">
    <name type="scientific">Selenobaculum gibii</name>
    <dbReference type="NCBI Taxonomy" id="3054208"/>
    <lineage>
        <taxon>Bacteria</taxon>
        <taxon>Bacillati</taxon>
        <taxon>Bacillota</taxon>
        <taxon>Negativicutes</taxon>
        <taxon>Selenomonadales</taxon>
        <taxon>Selenomonadaceae</taxon>
        <taxon>Selenobaculum</taxon>
    </lineage>
</organism>
<dbReference type="Proteomes" id="UP001243623">
    <property type="component" value="Chromosome"/>
</dbReference>
<dbReference type="SMART" id="SM00382">
    <property type="entry name" value="AAA"/>
    <property type="match status" value="1"/>
</dbReference>
<dbReference type="RefSeq" id="WP_147666693.1">
    <property type="nucleotide sequence ID" value="NZ_CP120678.1"/>
</dbReference>
<evidence type="ECO:0000256" key="3">
    <source>
        <dbReference type="ARBA" id="ARBA00022475"/>
    </source>
</evidence>
<comment type="subcellular location">
    <subcellularLocation>
        <location evidence="1">Cell membrane</location>
        <topology evidence="1">Peripheral membrane protein</topology>
    </subcellularLocation>
</comment>
<dbReference type="InterPro" id="IPR027417">
    <property type="entry name" value="P-loop_NTPase"/>
</dbReference>
<evidence type="ECO:0000256" key="5">
    <source>
        <dbReference type="ARBA" id="ARBA00022741"/>
    </source>
</evidence>
<keyword evidence="3" id="KW-1003">Cell membrane</keyword>
<dbReference type="PANTHER" id="PTHR42771">
    <property type="entry name" value="IRON(3+)-HYDROXAMATE IMPORT ATP-BINDING PROTEIN FHUC"/>
    <property type="match status" value="1"/>
</dbReference>
<keyword evidence="4" id="KW-0410">Iron transport</keyword>
<dbReference type="Pfam" id="PF00005">
    <property type="entry name" value="ABC_tran"/>
    <property type="match status" value="1"/>
</dbReference>
<keyword evidence="6 11" id="KW-0067">ATP-binding</keyword>
<evidence type="ECO:0000256" key="7">
    <source>
        <dbReference type="ARBA" id="ARBA00023004"/>
    </source>
</evidence>
<dbReference type="SUPFAM" id="SSF52540">
    <property type="entry name" value="P-loop containing nucleoside triphosphate hydrolases"/>
    <property type="match status" value="1"/>
</dbReference>